<sequence length="957" mass="101409">MGLVGEDIGPARAREQFLRGGAVEGTVRNPILNSWQRSRSLGLSPEGCELPYFGDLDLDGRLVRAATPVLDRLEHRFAGRTMNVSLADGRGAVLQRRFGETSQVRQLAAIQSVPGFVFAEEFAGTNGIGLALAERQLINVYGAEHFAERSQANACAAIPVRDPLSGRIVGVLCFGYPPADADAALNLVISKAAGAIERRLLEQSSTRERALLQAYLDARNRAPTGDTTGNGQLGEPAGSGPAGSGLAGSGLDWRDEMILKERATDLISAAQRAAVDVLLPGGRQVTLLSRPVTSPSGVAGVVIEAVLPAPDQHRTVLTEAGTSPGPPAPPVLAPAVPLPGHLPGAEPDRPATTVRPPGATGRTAGSATSGLVLIGEPGVGTYAVAARRRLELLSEASTRIGTTLDVSRTAQELAEMAVPRLADYVTIDLPEAVLRGEEPTDPRTGLYRTVVHGIRDDCPFYPAGEPVDLRPSTPQLRCLADRQPVLEPDLRAAGGWIAQDPEHAERLLDHHIHSLIAVPLLARGIALGTASFYRAQDPAPFGDDDRSLAQELATRAAICIDNARRFTREHTMVLALQHSLLPQSFPEQSAVEVAYRYMPAASGVGGDWFDVIPLSSTRVALVVGDVVGHGLHAAATMGRLRTAARNFAELDLGPDEVLTHLDNLVGRLDRDEGGEEPSADSTGIIGATCLYAIYDPTSQQCVMARSGHPPPALVHPDGTVTLPDLPAGPPLGLGGLPFETAEFTLPEGSQLVLYTNGLIEDRHRDVDTSLDQLQHALAHPTRPPEDTCEAVVRAVVPQHPADDIALLVARTHALPPHRSATWDLPADPALVSGIRAAVTRRLAEWGLHEVVFATELLLSELVTNAIRYGTEPIQVRLLHDRTLICEVSDAGSTAPHLRHAASTDEGGRGLFLVAQLAQAWGTRYTAGGKVIWAECALEAPAGKADAAAAYFDDIPAL</sequence>
<dbReference type="InterPro" id="IPR029016">
    <property type="entry name" value="GAF-like_dom_sf"/>
</dbReference>
<dbReference type="Pfam" id="PF01590">
    <property type="entry name" value="GAF"/>
    <property type="match status" value="2"/>
</dbReference>
<feature type="domain" description="GAF" evidence="3">
    <location>
        <begin position="388"/>
        <end position="570"/>
    </location>
</feature>
<dbReference type="InterPro" id="IPR036457">
    <property type="entry name" value="PPM-type-like_dom_sf"/>
</dbReference>
<dbReference type="Gene3D" id="3.30.565.10">
    <property type="entry name" value="Histidine kinase-like ATPase, C-terminal domain"/>
    <property type="match status" value="1"/>
</dbReference>
<dbReference type="SUPFAM" id="SSF55781">
    <property type="entry name" value="GAF domain-like"/>
    <property type="match status" value="1"/>
</dbReference>
<dbReference type="InterPro" id="IPR036890">
    <property type="entry name" value="HATPase_C_sf"/>
</dbReference>
<evidence type="ECO:0000256" key="1">
    <source>
        <dbReference type="ARBA" id="ARBA00022801"/>
    </source>
</evidence>
<accession>A0ABZ1FAI7</accession>
<dbReference type="Pfam" id="PF07228">
    <property type="entry name" value="SpoIIE"/>
    <property type="match status" value="1"/>
</dbReference>
<reference evidence="5 6" key="1">
    <citation type="submission" date="2022-10" db="EMBL/GenBank/DDBJ databases">
        <title>The complete genomes of actinobacterial strains from the NBC collection.</title>
        <authorList>
            <person name="Joergensen T.S."/>
            <person name="Alvarez Arevalo M."/>
            <person name="Sterndorff E.B."/>
            <person name="Faurdal D."/>
            <person name="Vuksanovic O."/>
            <person name="Mourched A.-S."/>
            <person name="Charusanti P."/>
            <person name="Shaw S."/>
            <person name="Blin K."/>
            <person name="Weber T."/>
        </authorList>
    </citation>
    <scope>NUCLEOTIDE SEQUENCE [LARGE SCALE GENOMIC DNA]</scope>
    <source>
        <strain evidence="5 6">NBC 01774</strain>
    </source>
</reference>
<protein>
    <submittedName>
        <fullName evidence="5">SpoIIE family protein phosphatase</fullName>
    </submittedName>
</protein>
<evidence type="ECO:0000313" key="6">
    <source>
        <dbReference type="Proteomes" id="UP001344251"/>
    </source>
</evidence>
<dbReference type="SUPFAM" id="SSF81606">
    <property type="entry name" value="PP2C-like"/>
    <property type="match status" value="1"/>
</dbReference>
<dbReference type="Gene3D" id="3.30.450.40">
    <property type="match status" value="2"/>
</dbReference>
<dbReference type="InterPro" id="IPR052016">
    <property type="entry name" value="Bact_Sigma-Reg"/>
</dbReference>
<gene>
    <name evidence="5" type="ORF">OG863_05065</name>
</gene>
<organism evidence="5 6">
    <name type="scientific">Streptomyces decoyicus</name>
    <dbReference type="NCBI Taxonomy" id="249567"/>
    <lineage>
        <taxon>Bacteria</taxon>
        <taxon>Bacillati</taxon>
        <taxon>Actinomycetota</taxon>
        <taxon>Actinomycetes</taxon>
        <taxon>Kitasatosporales</taxon>
        <taxon>Streptomycetaceae</taxon>
        <taxon>Streptomyces</taxon>
    </lineage>
</organism>
<feature type="domain" description="PPM-type phosphatase" evidence="4">
    <location>
        <begin position="589"/>
        <end position="811"/>
    </location>
</feature>
<dbReference type="RefSeq" id="WP_326616670.1">
    <property type="nucleotide sequence ID" value="NZ_CP109106.1"/>
</dbReference>
<feature type="region of interest" description="Disordered" evidence="2">
    <location>
        <begin position="221"/>
        <end position="247"/>
    </location>
</feature>
<dbReference type="InterPro" id="IPR003018">
    <property type="entry name" value="GAF"/>
</dbReference>
<keyword evidence="6" id="KW-1185">Reference proteome</keyword>
<evidence type="ECO:0000259" key="3">
    <source>
        <dbReference type="SMART" id="SM00065"/>
    </source>
</evidence>
<dbReference type="SUPFAM" id="SSF55874">
    <property type="entry name" value="ATPase domain of HSP90 chaperone/DNA topoisomerase II/histidine kinase"/>
    <property type="match status" value="1"/>
</dbReference>
<evidence type="ECO:0000259" key="4">
    <source>
        <dbReference type="SMART" id="SM00331"/>
    </source>
</evidence>
<evidence type="ECO:0000256" key="2">
    <source>
        <dbReference type="SAM" id="MobiDB-lite"/>
    </source>
</evidence>
<dbReference type="SMART" id="SM00331">
    <property type="entry name" value="PP2C_SIG"/>
    <property type="match status" value="1"/>
</dbReference>
<name>A0ABZ1FAI7_9ACTN</name>
<feature type="region of interest" description="Disordered" evidence="2">
    <location>
        <begin position="337"/>
        <end position="366"/>
    </location>
</feature>
<proteinExistence type="predicted"/>
<dbReference type="PANTHER" id="PTHR43156">
    <property type="entry name" value="STAGE II SPORULATION PROTEIN E-RELATED"/>
    <property type="match status" value="1"/>
</dbReference>
<evidence type="ECO:0000313" key="5">
    <source>
        <dbReference type="EMBL" id="WSB67378.1"/>
    </source>
</evidence>
<dbReference type="CDD" id="cd16936">
    <property type="entry name" value="HATPase_RsbW-like"/>
    <property type="match status" value="1"/>
</dbReference>
<dbReference type="InterPro" id="IPR003594">
    <property type="entry name" value="HATPase_dom"/>
</dbReference>
<dbReference type="SMART" id="SM00065">
    <property type="entry name" value="GAF"/>
    <property type="match status" value="1"/>
</dbReference>
<dbReference type="Proteomes" id="UP001344251">
    <property type="component" value="Chromosome"/>
</dbReference>
<dbReference type="PANTHER" id="PTHR43156:SF2">
    <property type="entry name" value="STAGE II SPORULATION PROTEIN E"/>
    <property type="match status" value="1"/>
</dbReference>
<dbReference type="EMBL" id="CP109106">
    <property type="protein sequence ID" value="WSB67378.1"/>
    <property type="molecule type" value="Genomic_DNA"/>
</dbReference>
<dbReference type="Pfam" id="PF13581">
    <property type="entry name" value="HATPase_c_2"/>
    <property type="match status" value="1"/>
</dbReference>
<dbReference type="InterPro" id="IPR001932">
    <property type="entry name" value="PPM-type_phosphatase-like_dom"/>
</dbReference>
<keyword evidence="1" id="KW-0378">Hydrolase</keyword>
<dbReference type="Gene3D" id="3.60.40.10">
    <property type="entry name" value="PPM-type phosphatase domain"/>
    <property type="match status" value="1"/>
</dbReference>